<gene>
    <name evidence="2" type="ORF">EXIGUO9Y_170011</name>
</gene>
<feature type="transmembrane region" description="Helical" evidence="1">
    <location>
        <begin position="7"/>
        <end position="29"/>
    </location>
</feature>
<evidence type="ECO:0000256" key="1">
    <source>
        <dbReference type="SAM" id="Phobius"/>
    </source>
</evidence>
<sequence>MTKQKFYLFVPLFVVSLFCLHSLGTYLYLQFIYNPAIQPEPNRVITVFEYFNPNDDNKEGPAIKEDNEKTKKQYLIPVNLIQKLTDEKTENGGKGKPEESPFPWLLLISCAILFLIVWHFWRKRRRKNYILLDDDEPFEKARPQKKQSTETSPIPATPLTRVRRAVQQLHFELPRHLKKHSEETVEEWFTRINFLSTSPIYHAHRYGDLDEAAFSEREIDDFESDVTHFLKQHTKGGFFS</sequence>
<feature type="transmembrane region" description="Helical" evidence="1">
    <location>
        <begin position="102"/>
        <end position="121"/>
    </location>
</feature>
<keyword evidence="1" id="KW-0472">Membrane</keyword>
<evidence type="ECO:0000313" key="2">
    <source>
        <dbReference type="EMBL" id="VWX34401.1"/>
    </source>
</evidence>
<reference evidence="2 3" key="1">
    <citation type="submission" date="2019-10" db="EMBL/GenBank/DDBJ databases">
        <authorList>
            <person name="Karimi E."/>
        </authorList>
    </citation>
    <scope>NUCLEOTIDE SEQUENCE [LARGE SCALE GENOMIC DNA]</scope>
    <source>
        <strain evidence="2">Exiguobacterium sp. 9Y</strain>
    </source>
</reference>
<keyword evidence="1" id="KW-1133">Transmembrane helix</keyword>
<dbReference type="AlphaFoldDB" id="A0A653I6N6"/>
<name>A0A653I6N6_9BACL</name>
<proteinExistence type="predicted"/>
<dbReference type="RefSeq" id="WP_159172954.1">
    <property type="nucleotide sequence ID" value="NZ_LR732309.1"/>
</dbReference>
<protein>
    <recommendedName>
        <fullName evidence="4">DUF4129 domain-containing protein</fullName>
    </recommendedName>
</protein>
<keyword evidence="3" id="KW-1185">Reference proteome</keyword>
<evidence type="ECO:0000313" key="3">
    <source>
        <dbReference type="Proteomes" id="UP000439752"/>
    </source>
</evidence>
<evidence type="ECO:0008006" key="4">
    <source>
        <dbReference type="Google" id="ProtNLM"/>
    </source>
</evidence>
<keyword evidence="1" id="KW-0812">Transmembrane</keyword>
<dbReference type="EMBL" id="CABWKQ010000009">
    <property type="protein sequence ID" value="VWX34401.1"/>
    <property type="molecule type" value="Genomic_DNA"/>
</dbReference>
<dbReference type="Proteomes" id="UP000439752">
    <property type="component" value="Unassembled WGS sequence"/>
</dbReference>
<organism evidence="2 3">
    <name type="scientific">Exiguobacterium oxidotolerans</name>
    <dbReference type="NCBI Taxonomy" id="223958"/>
    <lineage>
        <taxon>Bacteria</taxon>
        <taxon>Bacillati</taxon>
        <taxon>Bacillota</taxon>
        <taxon>Bacilli</taxon>
        <taxon>Bacillales</taxon>
        <taxon>Bacillales Family XII. Incertae Sedis</taxon>
        <taxon>Exiguobacterium</taxon>
    </lineage>
</organism>
<accession>A0A653I6N6</accession>